<feature type="compositionally biased region" description="Basic and acidic residues" evidence="1">
    <location>
        <begin position="497"/>
        <end position="511"/>
    </location>
</feature>
<dbReference type="KEGG" id="scor:J3U87_06800"/>
<keyword evidence="2" id="KW-1133">Transmembrane helix</keyword>
<feature type="transmembrane region" description="Helical" evidence="2">
    <location>
        <begin position="74"/>
        <end position="93"/>
    </location>
</feature>
<evidence type="ECO:0000313" key="4">
    <source>
        <dbReference type="Proteomes" id="UP000663929"/>
    </source>
</evidence>
<evidence type="ECO:0000256" key="2">
    <source>
        <dbReference type="SAM" id="Phobius"/>
    </source>
</evidence>
<gene>
    <name evidence="3" type="ORF">J3U87_06800</name>
</gene>
<protein>
    <submittedName>
        <fullName evidence="3">DUF4173 domain-containing protein</fullName>
    </submittedName>
</protein>
<organism evidence="3 4">
    <name type="scientific">Sulfidibacter corallicola</name>
    <dbReference type="NCBI Taxonomy" id="2818388"/>
    <lineage>
        <taxon>Bacteria</taxon>
        <taxon>Pseudomonadati</taxon>
        <taxon>Acidobacteriota</taxon>
        <taxon>Holophagae</taxon>
        <taxon>Acanthopleuribacterales</taxon>
        <taxon>Acanthopleuribacteraceae</taxon>
        <taxon>Sulfidibacter</taxon>
    </lineage>
</organism>
<evidence type="ECO:0000256" key="1">
    <source>
        <dbReference type="SAM" id="MobiDB-lite"/>
    </source>
</evidence>
<sequence>MAIDLFWTVALLLIFDILFYRSGLGLNFALGLAATTLALWVTHPNVRDKRIAYRLSFAVGGLALAAAIDYGPLVLHLGTALTIALALTMREGWIPSPRDWSRRFGHVLLRGWFSAPRDAFRALRIRERRMVRRPAGSHLDLRQTAIIGAIGFVFSLLFALANPIFADFVGRSTDWLTRRIAFSRILFWIFLSGWVWALLRFRARLKAPKTRPIPGLAIRRLDPSYTLGCLWMCNGIFAINSGLDLFYLWGEAPLPDGMTYAQFAHRGAYLLVLTALLAAAFILTMTPRREDGAAAPRIRGLLHLWTFQNVLLTCSSMRRLWIYVDAYQLTRLRLAAAIWMALVAMGLILIFWSRWRHRDNRWLVIANCRVCFAVLYFCCFFDFEGFISNYNATNALARSKALPDLQYFRVLGPKSLPAVDRLLDEGRFDASQRLQLTFVREDLLQEASKWNEDWRTRTLRSLNIWTRWYARLPDEPRAAGEPPPARATNAAMPLDGSRAEPGKREIEREGQTQDPFPND</sequence>
<dbReference type="Proteomes" id="UP000663929">
    <property type="component" value="Chromosome"/>
</dbReference>
<dbReference type="InterPro" id="IPR025291">
    <property type="entry name" value="DUF4153"/>
</dbReference>
<feature type="transmembrane region" description="Helical" evidence="2">
    <location>
        <begin position="364"/>
        <end position="383"/>
    </location>
</feature>
<dbReference type="AlphaFoldDB" id="A0A8A4TRZ5"/>
<dbReference type="EMBL" id="CP071793">
    <property type="protein sequence ID" value="QTD52167.1"/>
    <property type="molecule type" value="Genomic_DNA"/>
</dbReference>
<feature type="transmembrane region" description="Helical" evidence="2">
    <location>
        <begin position="224"/>
        <end position="243"/>
    </location>
</feature>
<feature type="transmembrane region" description="Helical" evidence="2">
    <location>
        <begin position="304"/>
        <end position="322"/>
    </location>
</feature>
<feature type="transmembrane region" description="Helical" evidence="2">
    <location>
        <begin position="263"/>
        <end position="283"/>
    </location>
</feature>
<feature type="transmembrane region" description="Helical" evidence="2">
    <location>
        <begin position="334"/>
        <end position="352"/>
    </location>
</feature>
<keyword evidence="2" id="KW-0812">Transmembrane</keyword>
<dbReference type="RefSeq" id="WP_237382276.1">
    <property type="nucleotide sequence ID" value="NZ_CP071793.1"/>
</dbReference>
<name>A0A8A4TRZ5_SULCO</name>
<evidence type="ECO:0000313" key="3">
    <source>
        <dbReference type="EMBL" id="QTD52167.1"/>
    </source>
</evidence>
<feature type="transmembrane region" description="Helical" evidence="2">
    <location>
        <begin position="51"/>
        <end position="68"/>
    </location>
</feature>
<proteinExistence type="predicted"/>
<accession>A0A8A4TRZ5</accession>
<feature type="transmembrane region" description="Helical" evidence="2">
    <location>
        <begin position="185"/>
        <end position="203"/>
    </location>
</feature>
<keyword evidence="4" id="KW-1185">Reference proteome</keyword>
<feature type="transmembrane region" description="Helical" evidence="2">
    <location>
        <begin position="145"/>
        <end position="165"/>
    </location>
</feature>
<feature type="transmembrane region" description="Helical" evidence="2">
    <location>
        <begin position="6"/>
        <end position="39"/>
    </location>
</feature>
<feature type="region of interest" description="Disordered" evidence="1">
    <location>
        <begin position="475"/>
        <end position="519"/>
    </location>
</feature>
<reference evidence="3" key="1">
    <citation type="submission" date="2021-03" db="EMBL/GenBank/DDBJ databases">
        <title>Acanthopleuribacteraceae sp. M133.</title>
        <authorList>
            <person name="Wang G."/>
        </authorList>
    </citation>
    <scope>NUCLEOTIDE SEQUENCE</scope>
    <source>
        <strain evidence="3">M133</strain>
    </source>
</reference>
<dbReference type="Pfam" id="PF13687">
    <property type="entry name" value="DUF4153"/>
    <property type="match status" value="1"/>
</dbReference>
<keyword evidence="2" id="KW-0472">Membrane</keyword>